<keyword evidence="1" id="KW-1133">Transmembrane helix</keyword>
<keyword evidence="3" id="KW-1185">Reference proteome</keyword>
<dbReference type="AlphaFoldDB" id="A0A317Q7H5"/>
<comment type="caution">
    <text evidence="2">The sequence shown here is derived from an EMBL/GenBank/DDBJ whole genome shotgun (WGS) entry which is preliminary data.</text>
</comment>
<feature type="transmembrane region" description="Helical" evidence="1">
    <location>
        <begin position="439"/>
        <end position="458"/>
    </location>
</feature>
<evidence type="ECO:0000313" key="2">
    <source>
        <dbReference type="EMBL" id="PWW10090.1"/>
    </source>
</evidence>
<dbReference type="RefSeq" id="WP_110025439.1">
    <property type="nucleotide sequence ID" value="NZ_QGTS01000004.1"/>
</dbReference>
<sequence>MIYLRHPLPENPYPSADTLHFPHKTAWITVLCTTIVVLVLGLTTLDETTLTLSRLVQKTVLLPFLSGALVISLFLCACLFRKLRHWNRDSLYEQHRIWWKDKTSEAIQIAEHASLFPVDNATLKILNLEGEMPASKDIPRKLPVAPDEHNGLSRLQQALSLLLKKLSFSAVQQPEALSEVWLFIRHGNEEVFQDAITLFSQYYPQFHKVTFHTEATTPDRNMLDKWIADGFKGFRLLIMLELHTEPEDEFCEHGTAFLFCWNEQVASQHVPVWYFSSVTSPLNTLTKTVQTLFTTERVPCTELRRLWRTNINGEGKYLLEEAINAAGLPPGSQKWHTLQPTDQWSTGYSWLMLEWAASAVRHGQQGQLLAAAPSLSEINVTHLSSYVPYHETDYETREAQSFKYTLFASLSMGLCTILASNLLSFIFLTGTAEGNISDALIFSVLAFYIIILVVILFNELRYQRQLFRQLKFYYY</sequence>
<keyword evidence="1" id="KW-0472">Membrane</keyword>
<evidence type="ECO:0000313" key="3">
    <source>
        <dbReference type="Proteomes" id="UP000246744"/>
    </source>
</evidence>
<name>A0A317Q7H5_9ENTR</name>
<evidence type="ECO:0000256" key="1">
    <source>
        <dbReference type="SAM" id="Phobius"/>
    </source>
</evidence>
<dbReference type="Proteomes" id="UP000246744">
    <property type="component" value="Unassembled WGS sequence"/>
</dbReference>
<feature type="transmembrane region" description="Helical" evidence="1">
    <location>
        <begin position="404"/>
        <end position="427"/>
    </location>
</feature>
<keyword evidence="1" id="KW-0812">Transmembrane</keyword>
<accession>A0A317Q7H5</accession>
<dbReference type="EMBL" id="QGTS01000004">
    <property type="protein sequence ID" value="PWW10090.1"/>
    <property type="molecule type" value="Genomic_DNA"/>
</dbReference>
<dbReference type="OrthoDB" id="6614983at2"/>
<gene>
    <name evidence="2" type="ORF">DES37_104191</name>
</gene>
<organism evidence="2 3">
    <name type="scientific">Mangrovibacter plantisponsor</name>
    <dbReference type="NCBI Taxonomy" id="451513"/>
    <lineage>
        <taxon>Bacteria</taxon>
        <taxon>Pseudomonadati</taxon>
        <taxon>Pseudomonadota</taxon>
        <taxon>Gammaproteobacteria</taxon>
        <taxon>Enterobacterales</taxon>
        <taxon>Enterobacteriaceae</taxon>
        <taxon>Mangrovibacter</taxon>
    </lineage>
</organism>
<feature type="transmembrane region" description="Helical" evidence="1">
    <location>
        <begin position="25"/>
        <end position="45"/>
    </location>
</feature>
<reference evidence="2 3" key="1">
    <citation type="submission" date="2018-05" db="EMBL/GenBank/DDBJ databases">
        <title>Genomic Encyclopedia of Type Strains, Phase IV (KMG-IV): sequencing the most valuable type-strain genomes for metagenomic binning, comparative biology and taxonomic classification.</title>
        <authorList>
            <person name="Goeker M."/>
        </authorList>
    </citation>
    <scope>NUCLEOTIDE SEQUENCE [LARGE SCALE GENOMIC DNA]</scope>
    <source>
        <strain evidence="2 3">DSM 19579</strain>
    </source>
</reference>
<protein>
    <submittedName>
        <fullName evidence="2">Uncharacterized protein</fullName>
    </submittedName>
</protein>
<feature type="transmembrane region" description="Helical" evidence="1">
    <location>
        <begin position="60"/>
        <end position="80"/>
    </location>
</feature>
<proteinExistence type="predicted"/>